<gene>
    <name evidence="1" type="ORF">Plil01_001215800</name>
</gene>
<dbReference type="OrthoDB" id="121814at2759"/>
<name>A0A9W6UBE0_9STRA</name>
<protein>
    <submittedName>
        <fullName evidence="1">Unnamed protein product</fullName>
    </submittedName>
</protein>
<dbReference type="Proteomes" id="UP001165083">
    <property type="component" value="Unassembled WGS sequence"/>
</dbReference>
<keyword evidence="2" id="KW-1185">Reference proteome</keyword>
<dbReference type="EMBL" id="BSXW01000736">
    <property type="protein sequence ID" value="GMF28792.1"/>
    <property type="molecule type" value="Genomic_DNA"/>
</dbReference>
<dbReference type="PANTHER" id="PTHR37067:SF3">
    <property type="entry name" value="PX DOMAIN-CONTAINING PROTEIN"/>
    <property type="match status" value="1"/>
</dbReference>
<dbReference type="PANTHER" id="PTHR37067">
    <property type="entry name" value="PX DOMAIN-CONTAINING PROTEIN"/>
    <property type="match status" value="1"/>
</dbReference>
<proteinExistence type="predicted"/>
<sequence>MRRHLEQQHAVRWAAYKQLSDEHKRRFFPANVAISTHPRAAQDAAEEATDANEPLALQAVAELNAAVVTAIKRTSSMLLDRDIVDELRRDFGADDDFDAFEMQEMETETDDEEFELDVDENEARYVVTVGSKLEFETCVKFVAGGVSFKQAAELYKGMVDGIAGLDQIAGGYTPMTEKKVAGLCQVACAVNLQTLRDVLSRDVWAFALVLEYGKCAGSPFLDVRVRFELDGEIHSVHLIGIVIQEVEVGGDSGELVVRYLDLVAPDYKTQLIGVSCSNEGGTKVRACSQEIISRLAADCDVPIFGDYCLAFKLNQLMREACRVILTANFMMTFMCLLSRLRGHPSHISNMEKCPKFVEGSWRSSVKTLEWLVANQVHVLEFIEQHQYAGAPGSEWWVIALVVTNVATRVSSISQQLRSGKDHSQDRQHLVDLMNHLSMMTGAVGPFLASEFFSISCEDIVIGSFSFNPVATATFLKSQGNLASSTIDSLQPNTYQALVDVTSTFVLTVLSRLNRIIADTSNDANGSNNLTVNNVPSFLPNILCKMRHQDFVGIMQQQRVRLEKRFSSEKIERIEAQHRGLRNAYLLKKTVQEELDRLPVFGSFSDVWREARFEGIDYRDLRSFCGPLAAVSLDASPRTTDWQFTLVNWRKVPFSHEFTDFGLEAILHAQDYSSLSCIRKN</sequence>
<accession>A0A9W6UBE0</accession>
<evidence type="ECO:0000313" key="2">
    <source>
        <dbReference type="Proteomes" id="UP001165083"/>
    </source>
</evidence>
<comment type="caution">
    <text evidence="1">The sequence shown here is derived from an EMBL/GenBank/DDBJ whole genome shotgun (WGS) entry which is preliminary data.</text>
</comment>
<dbReference type="AlphaFoldDB" id="A0A9W6UBE0"/>
<organism evidence="1 2">
    <name type="scientific">Phytophthora lilii</name>
    <dbReference type="NCBI Taxonomy" id="2077276"/>
    <lineage>
        <taxon>Eukaryota</taxon>
        <taxon>Sar</taxon>
        <taxon>Stramenopiles</taxon>
        <taxon>Oomycota</taxon>
        <taxon>Peronosporomycetes</taxon>
        <taxon>Peronosporales</taxon>
        <taxon>Peronosporaceae</taxon>
        <taxon>Phytophthora</taxon>
    </lineage>
</organism>
<evidence type="ECO:0000313" key="1">
    <source>
        <dbReference type="EMBL" id="GMF28792.1"/>
    </source>
</evidence>
<reference evidence="1" key="1">
    <citation type="submission" date="2023-04" db="EMBL/GenBank/DDBJ databases">
        <title>Phytophthora lilii NBRC 32176.</title>
        <authorList>
            <person name="Ichikawa N."/>
            <person name="Sato H."/>
            <person name="Tonouchi N."/>
        </authorList>
    </citation>
    <scope>NUCLEOTIDE SEQUENCE</scope>
    <source>
        <strain evidence="1">NBRC 32176</strain>
    </source>
</reference>